<dbReference type="AlphaFoldDB" id="A0A087UPS3"/>
<reference evidence="1 2" key="1">
    <citation type="submission" date="2013-11" db="EMBL/GenBank/DDBJ databases">
        <title>Genome sequencing of Stegodyphus mimosarum.</title>
        <authorList>
            <person name="Bechsgaard J."/>
        </authorList>
    </citation>
    <scope>NUCLEOTIDE SEQUENCE [LARGE SCALE GENOMIC DNA]</scope>
</reference>
<dbReference type="OrthoDB" id="6434558at2759"/>
<gene>
    <name evidence="1" type="ORF">X975_09994</name>
</gene>
<feature type="non-terminal residue" evidence="1">
    <location>
        <position position="89"/>
    </location>
</feature>
<dbReference type="OMA" id="RECIEEC"/>
<accession>A0A087UPS3</accession>
<evidence type="ECO:0000313" key="2">
    <source>
        <dbReference type="Proteomes" id="UP000054359"/>
    </source>
</evidence>
<sequence length="89" mass="10642">MKISTQISFHHSRTMNNPYIYGYTMYPTKKYIFRMKRVIHKRLPPPYETQCLDYFEMWKARGGQGPTNERECIEECQKNASLELNGCLE</sequence>
<protein>
    <submittedName>
        <fullName evidence="1">Uncharacterized protein</fullName>
    </submittedName>
</protein>
<name>A0A087UPS3_STEMI</name>
<keyword evidence="2" id="KW-1185">Reference proteome</keyword>
<organism evidence="1 2">
    <name type="scientific">Stegodyphus mimosarum</name>
    <name type="common">African social velvet spider</name>
    <dbReference type="NCBI Taxonomy" id="407821"/>
    <lineage>
        <taxon>Eukaryota</taxon>
        <taxon>Metazoa</taxon>
        <taxon>Ecdysozoa</taxon>
        <taxon>Arthropoda</taxon>
        <taxon>Chelicerata</taxon>
        <taxon>Arachnida</taxon>
        <taxon>Araneae</taxon>
        <taxon>Araneomorphae</taxon>
        <taxon>Entelegynae</taxon>
        <taxon>Eresoidea</taxon>
        <taxon>Eresidae</taxon>
        <taxon>Stegodyphus</taxon>
    </lineage>
</organism>
<proteinExistence type="predicted"/>
<dbReference type="EMBL" id="KK120919">
    <property type="protein sequence ID" value="KFM79362.1"/>
    <property type="molecule type" value="Genomic_DNA"/>
</dbReference>
<evidence type="ECO:0000313" key="1">
    <source>
        <dbReference type="EMBL" id="KFM79362.1"/>
    </source>
</evidence>
<dbReference type="Proteomes" id="UP000054359">
    <property type="component" value="Unassembled WGS sequence"/>
</dbReference>